<evidence type="ECO:0000256" key="8">
    <source>
        <dbReference type="ARBA" id="ARBA00022840"/>
    </source>
</evidence>
<dbReference type="GO" id="GO:0000287">
    <property type="term" value="F:magnesium ion binding"/>
    <property type="evidence" value="ECO:0007669"/>
    <property type="project" value="UniProtKB-UniRule"/>
</dbReference>
<keyword evidence="6" id="KW-0547">Nucleotide-binding</keyword>
<dbReference type="NCBIfam" id="NF004978">
    <property type="entry name" value="PRK06354.1"/>
    <property type="match status" value="1"/>
</dbReference>
<dbReference type="EMBL" id="MFEO01000026">
    <property type="protein sequence ID" value="OGE89200.1"/>
    <property type="molecule type" value="Genomic_DNA"/>
</dbReference>
<feature type="domain" description="Pyruvate kinase C-terminal" evidence="15">
    <location>
        <begin position="360"/>
        <end position="472"/>
    </location>
</feature>
<evidence type="ECO:0000256" key="11">
    <source>
        <dbReference type="ARBA" id="ARBA00023317"/>
    </source>
</evidence>
<evidence type="ECO:0000259" key="14">
    <source>
        <dbReference type="Pfam" id="PF00224"/>
    </source>
</evidence>
<evidence type="ECO:0000256" key="3">
    <source>
        <dbReference type="ARBA" id="ARBA00012142"/>
    </source>
</evidence>
<proteinExistence type="inferred from homology"/>
<dbReference type="InterPro" id="IPR015793">
    <property type="entry name" value="Pyrv_Knase_brl"/>
</dbReference>
<keyword evidence="4 13" id="KW-0808">Transferase</keyword>
<evidence type="ECO:0000256" key="13">
    <source>
        <dbReference type="RuleBase" id="RU000504"/>
    </source>
</evidence>
<evidence type="ECO:0000259" key="15">
    <source>
        <dbReference type="Pfam" id="PF02887"/>
    </source>
</evidence>
<accession>A0A1F5PHN2</accession>
<keyword evidence="9 13" id="KW-0460">Magnesium</keyword>
<dbReference type="InterPro" id="IPR001697">
    <property type="entry name" value="Pyr_Knase"/>
</dbReference>
<dbReference type="EC" id="2.7.1.40" evidence="3 12"/>
<evidence type="ECO:0000256" key="9">
    <source>
        <dbReference type="ARBA" id="ARBA00022842"/>
    </source>
</evidence>
<sequence>MKKTKIICTIGPASSSPKVIEELAEAGMDIIRLNLSHGDYASREKVIAQVRALSKKLDRPIGVMVDLQGPKIRVGELKRPITLKKGETIILTHKPGELEPTKYTIIPVQEDLRASLRKDDPILINDGKIRIKVERVQGLKVWCSVINGGEVSTHKGMNLPQSKIRLPIMSPKDEADLRFGLEHDADFIALSFVRQPQDILNLRKLIEKYNPDKYEQPWVIAKIEKPEAVQNFSKILQLADAVMVARGDLGVEIPASEVPLVQKKIIEECLHAAKPSIVATQMLDSMVDSPTPSRAEVSDVATAVVDHADCVMLSQETATGKYPVQSTRMMAKIVEQTEQSPYDDLPHGYLADQRDSRAAAVADSAHELSKNMDAKAIVGVTVSGFTARMISHQRPQNAEIIMMTQSPKVYRQLSLVWGVRAYIIPRSKTLEDLIRNAIVLAKRRKLVKKGDKIVVVTGQPVGLRENMNLVEVQTV</sequence>
<dbReference type="InterPro" id="IPR040442">
    <property type="entry name" value="Pyrv_kinase-like_dom_sf"/>
</dbReference>
<dbReference type="GO" id="GO:0016301">
    <property type="term" value="F:kinase activity"/>
    <property type="evidence" value="ECO:0007669"/>
    <property type="project" value="UniProtKB-KW"/>
</dbReference>
<dbReference type="AlphaFoldDB" id="A0A1F5PHN2"/>
<feature type="domain" description="Pyruvate kinase barrel" evidence="14">
    <location>
        <begin position="1"/>
        <end position="326"/>
    </location>
</feature>
<reference evidence="16 17" key="1">
    <citation type="journal article" date="2016" name="Nat. Commun.">
        <title>Thousands of microbial genomes shed light on interconnected biogeochemical processes in an aquifer system.</title>
        <authorList>
            <person name="Anantharaman K."/>
            <person name="Brown C.T."/>
            <person name="Hug L.A."/>
            <person name="Sharon I."/>
            <person name="Castelle C.J."/>
            <person name="Probst A.J."/>
            <person name="Thomas B.C."/>
            <person name="Singh A."/>
            <person name="Wilkins M.J."/>
            <person name="Karaoz U."/>
            <person name="Brodie E.L."/>
            <person name="Williams K.H."/>
            <person name="Hubbard S.S."/>
            <person name="Banfield J.F."/>
        </authorList>
    </citation>
    <scope>NUCLEOTIDE SEQUENCE [LARGE SCALE GENOMIC DNA]</scope>
</reference>
<evidence type="ECO:0000256" key="5">
    <source>
        <dbReference type="ARBA" id="ARBA00022723"/>
    </source>
</evidence>
<evidence type="ECO:0000256" key="2">
    <source>
        <dbReference type="ARBA" id="ARBA00008663"/>
    </source>
</evidence>
<dbReference type="SUPFAM" id="SSF51621">
    <property type="entry name" value="Phosphoenolpyruvate/pyruvate domain"/>
    <property type="match status" value="1"/>
</dbReference>
<evidence type="ECO:0000256" key="4">
    <source>
        <dbReference type="ARBA" id="ARBA00022679"/>
    </source>
</evidence>
<dbReference type="GO" id="GO:0030955">
    <property type="term" value="F:potassium ion binding"/>
    <property type="evidence" value="ECO:0007669"/>
    <property type="project" value="UniProtKB-UniRule"/>
</dbReference>
<dbReference type="Pfam" id="PF00224">
    <property type="entry name" value="PK"/>
    <property type="match status" value="1"/>
</dbReference>
<protein>
    <recommendedName>
        <fullName evidence="3 12">Pyruvate kinase</fullName>
        <ecNumber evidence="3 12">2.7.1.40</ecNumber>
    </recommendedName>
</protein>
<comment type="caution">
    <text evidence="16">The sequence shown here is derived from an EMBL/GenBank/DDBJ whole genome shotgun (WGS) entry which is preliminary data.</text>
</comment>
<keyword evidence="5" id="KW-0479">Metal-binding</keyword>
<keyword evidence="10 13" id="KW-0324">Glycolysis</keyword>
<gene>
    <name evidence="16" type="ORF">A2722_00495</name>
</gene>
<evidence type="ECO:0000256" key="1">
    <source>
        <dbReference type="ARBA" id="ARBA00004997"/>
    </source>
</evidence>
<dbReference type="NCBIfam" id="TIGR01064">
    <property type="entry name" value="pyruv_kin"/>
    <property type="match status" value="1"/>
</dbReference>
<evidence type="ECO:0000313" key="17">
    <source>
        <dbReference type="Proteomes" id="UP000178377"/>
    </source>
</evidence>
<keyword evidence="11 16" id="KW-0670">Pyruvate</keyword>
<dbReference type="Gene3D" id="3.40.1380.20">
    <property type="entry name" value="Pyruvate kinase, C-terminal domain"/>
    <property type="match status" value="1"/>
</dbReference>
<evidence type="ECO:0000256" key="12">
    <source>
        <dbReference type="NCBIfam" id="TIGR01064"/>
    </source>
</evidence>
<evidence type="ECO:0000313" key="16">
    <source>
        <dbReference type="EMBL" id="OGE89200.1"/>
    </source>
</evidence>
<dbReference type="GO" id="GO:0005524">
    <property type="term" value="F:ATP binding"/>
    <property type="evidence" value="ECO:0007669"/>
    <property type="project" value="UniProtKB-KW"/>
</dbReference>
<dbReference type="GO" id="GO:0004743">
    <property type="term" value="F:pyruvate kinase activity"/>
    <property type="evidence" value="ECO:0007669"/>
    <property type="project" value="UniProtKB-UniRule"/>
</dbReference>
<dbReference type="SUPFAM" id="SSF52935">
    <property type="entry name" value="PK C-terminal domain-like"/>
    <property type="match status" value="1"/>
</dbReference>
<dbReference type="InterPro" id="IPR015806">
    <property type="entry name" value="Pyrv_Knase_insert_dom_sf"/>
</dbReference>
<dbReference type="UniPathway" id="UPA00109">
    <property type="reaction ID" value="UER00188"/>
</dbReference>
<organism evidence="16 17">
    <name type="scientific">Candidatus Doudnabacteria bacterium RIFCSPHIGHO2_01_FULL_50_11</name>
    <dbReference type="NCBI Taxonomy" id="1817828"/>
    <lineage>
        <taxon>Bacteria</taxon>
        <taxon>Candidatus Doudnaibacteriota</taxon>
    </lineage>
</organism>
<dbReference type="STRING" id="1817828.A2722_00495"/>
<dbReference type="InterPro" id="IPR015813">
    <property type="entry name" value="Pyrv/PenolPyrv_kinase-like_dom"/>
</dbReference>
<dbReference type="Gene3D" id="2.40.33.10">
    <property type="entry name" value="PK beta-barrel domain-like"/>
    <property type="match status" value="1"/>
</dbReference>
<evidence type="ECO:0000256" key="7">
    <source>
        <dbReference type="ARBA" id="ARBA00022777"/>
    </source>
</evidence>
<comment type="catalytic activity">
    <reaction evidence="13">
        <text>pyruvate + ATP = phosphoenolpyruvate + ADP + H(+)</text>
        <dbReference type="Rhea" id="RHEA:18157"/>
        <dbReference type="ChEBI" id="CHEBI:15361"/>
        <dbReference type="ChEBI" id="CHEBI:15378"/>
        <dbReference type="ChEBI" id="CHEBI:30616"/>
        <dbReference type="ChEBI" id="CHEBI:58702"/>
        <dbReference type="ChEBI" id="CHEBI:456216"/>
        <dbReference type="EC" id="2.7.1.40"/>
    </reaction>
</comment>
<dbReference type="NCBIfam" id="NF004491">
    <property type="entry name" value="PRK05826.1"/>
    <property type="match status" value="1"/>
</dbReference>
<keyword evidence="7 13" id="KW-0418">Kinase</keyword>
<keyword evidence="8" id="KW-0067">ATP-binding</keyword>
<evidence type="ECO:0000256" key="10">
    <source>
        <dbReference type="ARBA" id="ARBA00023152"/>
    </source>
</evidence>
<dbReference type="InterPro" id="IPR036918">
    <property type="entry name" value="Pyrv_Knase_C_sf"/>
</dbReference>
<dbReference type="PRINTS" id="PR01050">
    <property type="entry name" value="PYRUVTKNASE"/>
</dbReference>
<dbReference type="SUPFAM" id="SSF50800">
    <property type="entry name" value="PK beta-barrel domain-like"/>
    <property type="match status" value="1"/>
</dbReference>
<comment type="similarity">
    <text evidence="2 13">Belongs to the pyruvate kinase family.</text>
</comment>
<name>A0A1F5PHN2_9BACT</name>
<dbReference type="FunFam" id="2.40.33.10:FF:000001">
    <property type="entry name" value="Pyruvate kinase"/>
    <property type="match status" value="1"/>
</dbReference>
<dbReference type="Proteomes" id="UP000178377">
    <property type="component" value="Unassembled WGS sequence"/>
</dbReference>
<evidence type="ECO:0000256" key="6">
    <source>
        <dbReference type="ARBA" id="ARBA00022741"/>
    </source>
</evidence>
<dbReference type="InterPro" id="IPR011037">
    <property type="entry name" value="Pyrv_Knase-like_insert_dom_sf"/>
</dbReference>
<dbReference type="InterPro" id="IPR015795">
    <property type="entry name" value="Pyrv_Knase_C"/>
</dbReference>
<comment type="pathway">
    <text evidence="1 13">Carbohydrate degradation; glycolysis; pyruvate from D-glyceraldehyde 3-phosphate: step 5/5.</text>
</comment>
<dbReference type="Pfam" id="PF02887">
    <property type="entry name" value="PK_C"/>
    <property type="match status" value="1"/>
</dbReference>
<dbReference type="Gene3D" id="3.20.20.60">
    <property type="entry name" value="Phosphoenolpyruvate-binding domains"/>
    <property type="match status" value="1"/>
</dbReference>
<dbReference type="PANTHER" id="PTHR11817">
    <property type="entry name" value="PYRUVATE KINASE"/>
    <property type="match status" value="1"/>
</dbReference>